<keyword evidence="4" id="KW-0676">Redox-active center</keyword>
<dbReference type="AlphaFoldDB" id="A0A327QXD9"/>
<reference evidence="6 7" key="1">
    <citation type="submission" date="2018-06" db="EMBL/GenBank/DDBJ databases">
        <title>Genomic Encyclopedia of Archaeal and Bacterial Type Strains, Phase II (KMG-II): from individual species to whole genera.</title>
        <authorList>
            <person name="Goeker M."/>
        </authorList>
    </citation>
    <scope>NUCLEOTIDE SEQUENCE [LARGE SCALE GENOMIC DNA]</scope>
    <source>
        <strain evidence="6 7">DSM 23857</strain>
    </source>
</reference>
<dbReference type="InterPro" id="IPR017937">
    <property type="entry name" value="Thioredoxin_CS"/>
</dbReference>
<accession>A0A327QXD9</accession>
<keyword evidence="2" id="KW-0201">Cytochrome c-type biogenesis</keyword>
<dbReference type="InterPro" id="IPR050553">
    <property type="entry name" value="Thioredoxin_ResA/DsbE_sf"/>
</dbReference>
<dbReference type="PROSITE" id="PS51352">
    <property type="entry name" value="THIOREDOXIN_2"/>
    <property type="match status" value="1"/>
</dbReference>
<keyword evidence="7" id="KW-1185">Reference proteome</keyword>
<dbReference type="Proteomes" id="UP000249547">
    <property type="component" value="Unassembled WGS sequence"/>
</dbReference>
<dbReference type="EMBL" id="QLLL01000002">
    <property type="protein sequence ID" value="RAJ08625.1"/>
    <property type="molecule type" value="Genomic_DNA"/>
</dbReference>
<keyword evidence="3" id="KW-1015">Disulfide bond</keyword>
<comment type="caution">
    <text evidence="6">The sequence shown here is derived from an EMBL/GenBank/DDBJ whole genome shotgun (WGS) entry which is preliminary data.</text>
</comment>
<name>A0A327QXD9_9BACT</name>
<comment type="subcellular location">
    <subcellularLocation>
        <location evidence="1">Cell envelope</location>
    </subcellularLocation>
</comment>
<dbReference type="Pfam" id="PF00578">
    <property type="entry name" value="AhpC-TSA"/>
    <property type="match status" value="1"/>
</dbReference>
<evidence type="ECO:0000256" key="3">
    <source>
        <dbReference type="ARBA" id="ARBA00023157"/>
    </source>
</evidence>
<dbReference type="GO" id="GO:0016209">
    <property type="term" value="F:antioxidant activity"/>
    <property type="evidence" value="ECO:0007669"/>
    <property type="project" value="InterPro"/>
</dbReference>
<dbReference type="PANTHER" id="PTHR42852:SF6">
    <property type="entry name" value="THIOL:DISULFIDE INTERCHANGE PROTEIN DSBE"/>
    <property type="match status" value="1"/>
</dbReference>
<sequence length="288" mass="32718">MKNAFLISIACCFGGSVMAQKTVTDTVKLSAEKKELAAYLAAADQKLATCQQNYYDAQKAKAKYDTIGLGEWRYEMKLLKNKRKAQEITFIKKHPGYMVSIDALKDVIGHLPEDIVAYNHLFQGLKKNVRQSEEGVNLKKTIDQFMTVRIGAMAPLFEAADTSGQMVKLSDYRGKYVLIDFWASWCGPCREENPIVVKAYQEFKDKNFDILSVSLDQAGKKAEWIAAIHKDQLDWQHVSDLKYWNSEFAKLYMVKSIPQNFLLDPKGKIIAKDLRGEALATKLEELLK</sequence>
<evidence type="ECO:0000259" key="5">
    <source>
        <dbReference type="PROSITE" id="PS51352"/>
    </source>
</evidence>
<dbReference type="GO" id="GO:0016491">
    <property type="term" value="F:oxidoreductase activity"/>
    <property type="evidence" value="ECO:0007669"/>
    <property type="project" value="InterPro"/>
</dbReference>
<evidence type="ECO:0000256" key="2">
    <source>
        <dbReference type="ARBA" id="ARBA00022748"/>
    </source>
</evidence>
<dbReference type="PROSITE" id="PS00194">
    <property type="entry name" value="THIOREDOXIN_1"/>
    <property type="match status" value="1"/>
</dbReference>
<evidence type="ECO:0000256" key="1">
    <source>
        <dbReference type="ARBA" id="ARBA00004196"/>
    </source>
</evidence>
<evidence type="ECO:0000256" key="4">
    <source>
        <dbReference type="ARBA" id="ARBA00023284"/>
    </source>
</evidence>
<gene>
    <name evidence="6" type="ORF">LX64_01279</name>
</gene>
<feature type="domain" description="Thioredoxin" evidence="5">
    <location>
        <begin position="148"/>
        <end position="288"/>
    </location>
</feature>
<proteinExistence type="predicted"/>
<dbReference type="PANTHER" id="PTHR42852">
    <property type="entry name" value="THIOL:DISULFIDE INTERCHANGE PROTEIN DSBE"/>
    <property type="match status" value="1"/>
</dbReference>
<dbReference type="Gene3D" id="3.40.30.10">
    <property type="entry name" value="Glutaredoxin"/>
    <property type="match status" value="1"/>
</dbReference>
<protein>
    <submittedName>
        <fullName evidence="6">Peroxiredoxin</fullName>
    </submittedName>
</protein>
<dbReference type="OrthoDB" id="750178at2"/>
<dbReference type="SUPFAM" id="SSF52833">
    <property type="entry name" value="Thioredoxin-like"/>
    <property type="match status" value="1"/>
</dbReference>
<dbReference type="CDD" id="cd02966">
    <property type="entry name" value="TlpA_like_family"/>
    <property type="match status" value="1"/>
</dbReference>
<dbReference type="InterPro" id="IPR000866">
    <property type="entry name" value="AhpC/TSA"/>
</dbReference>
<dbReference type="InterPro" id="IPR036249">
    <property type="entry name" value="Thioredoxin-like_sf"/>
</dbReference>
<organism evidence="6 7">
    <name type="scientific">Chitinophaga skermanii</name>
    <dbReference type="NCBI Taxonomy" id="331697"/>
    <lineage>
        <taxon>Bacteria</taxon>
        <taxon>Pseudomonadati</taxon>
        <taxon>Bacteroidota</taxon>
        <taxon>Chitinophagia</taxon>
        <taxon>Chitinophagales</taxon>
        <taxon>Chitinophagaceae</taxon>
        <taxon>Chitinophaga</taxon>
    </lineage>
</organism>
<evidence type="ECO:0000313" key="7">
    <source>
        <dbReference type="Proteomes" id="UP000249547"/>
    </source>
</evidence>
<dbReference type="InterPro" id="IPR013766">
    <property type="entry name" value="Thioredoxin_domain"/>
</dbReference>
<dbReference type="GO" id="GO:0030313">
    <property type="term" value="C:cell envelope"/>
    <property type="evidence" value="ECO:0007669"/>
    <property type="project" value="UniProtKB-SubCell"/>
</dbReference>
<dbReference type="GO" id="GO:0017004">
    <property type="term" value="P:cytochrome complex assembly"/>
    <property type="evidence" value="ECO:0007669"/>
    <property type="project" value="UniProtKB-KW"/>
</dbReference>
<evidence type="ECO:0000313" key="6">
    <source>
        <dbReference type="EMBL" id="RAJ08625.1"/>
    </source>
</evidence>
<dbReference type="RefSeq" id="WP_111596757.1">
    <property type="nucleotide sequence ID" value="NZ_QLLL01000002.1"/>
</dbReference>